<reference evidence="1 2" key="1">
    <citation type="journal article" date="2019" name="Genome Biol. Evol.">
        <title>Insights into the evolution of the New World diploid cottons (Gossypium, subgenus Houzingenia) based on genome sequencing.</title>
        <authorList>
            <person name="Grover C.E."/>
            <person name="Arick M.A. 2nd"/>
            <person name="Thrash A."/>
            <person name="Conover J.L."/>
            <person name="Sanders W.S."/>
            <person name="Peterson D.G."/>
            <person name="Frelichowski J.E."/>
            <person name="Scheffler J.A."/>
            <person name="Scheffler B.E."/>
            <person name="Wendel J.F."/>
        </authorList>
    </citation>
    <scope>NUCLEOTIDE SEQUENCE [LARGE SCALE GENOMIC DNA]</scope>
    <source>
        <strain evidence="1">27</strain>
        <tissue evidence="1">Leaf</tissue>
    </source>
</reference>
<dbReference type="AlphaFoldDB" id="A0A7J8RAV1"/>
<keyword evidence="2" id="KW-1185">Reference proteome</keyword>
<accession>A0A7J8RAV1</accession>
<dbReference type="Proteomes" id="UP000593561">
    <property type="component" value="Unassembled WGS sequence"/>
</dbReference>
<sequence>MGPLDDITKHLFYRDYDDLPYLLDVKVDKHLFRALA</sequence>
<comment type="caution">
    <text evidence="1">The sequence shown here is derived from an EMBL/GenBank/DDBJ whole genome shotgun (WGS) entry which is preliminary data.</text>
</comment>
<organism evidence="1 2">
    <name type="scientific">Gossypium davidsonii</name>
    <name type="common">Davidson's cotton</name>
    <name type="synonym">Gossypium klotzschianum subsp. davidsonii</name>
    <dbReference type="NCBI Taxonomy" id="34287"/>
    <lineage>
        <taxon>Eukaryota</taxon>
        <taxon>Viridiplantae</taxon>
        <taxon>Streptophyta</taxon>
        <taxon>Embryophyta</taxon>
        <taxon>Tracheophyta</taxon>
        <taxon>Spermatophyta</taxon>
        <taxon>Magnoliopsida</taxon>
        <taxon>eudicotyledons</taxon>
        <taxon>Gunneridae</taxon>
        <taxon>Pentapetalae</taxon>
        <taxon>rosids</taxon>
        <taxon>malvids</taxon>
        <taxon>Malvales</taxon>
        <taxon>Malvaceae</taxon>
        <taxon>Malvoideae</taxon>
        <taxon>Gossypium</taxon>
    </lineage>
</organism>
<evidence type="ECO:0000313" key="1">
    <source>
        <dbReference type="EMBL" id="MBA0610486.1"/>
    </source>
</evidence>
<dbReference type="EMBL" id="JABFAC010000004">
    <property type="protein sequence ID" value="MBA0610486.1"/>
    <property type="molecule type" value="Genomic_DNA"/>
</dbReference>
<evidence type="ECO:0000313" key="2">
    <source>
        <dbReference type="Proteomes" id="UP000593561"/>
    </source>
</evidence>
<gene>
    <name evidence="1" type="ORF">Godav_011331</name>
</gene>
<name>A0A7J8RAV1_GOSDV</name>
<protein>
    <submittedName>
        <fullName evidence="1">Uncharacterized protein</fullName>
    </submittedName>
</protein>
<proteinExistence type="predicted"/>